<protein>
    <recommendedName>
        <fullName evidence="3">Jacalin-type lectin domain-containing protein</fullName>
    </recommendedName>
</protein>
<evidence type="ECO:0000259" key="3">
    <source>
        <dbReference type="PROSITE" id="PS51752"/>
    </source>
</evidence>
<accession>A0A5N6Q128</accession>
<dbReference type="Gene3D" id="2.100.10.30">
    <property type="entry name" value="Jacalin-like lectin domain"/>
    <property type="match status" value="2"/>
</dbReference>
<proteinExistence type="inferred from homology"/>
<keyword evidence="2" id="KW-0430">Lectin</keyword>
<dbReference type="Pfam" id="PF01419">
    <property type="entry name" value="Jacalin"/>
    <property type="match status" value="2"/>
</dbReference>
<dbReference type="InterPro" id="IPR036404">
    <property type="entry name" value="Jacalin-like_lectin_dom_sf"/>
</dbReference>
<evidence type="ECO:0000313" key="4">
    <source>
        <dbReference type="EMBL" id="KAD7477746.1"/>
    </source>
</evidence>
<evidence type="ECO:0000256" key="2">
    <source>
        <dbReference type="ARBA" id="ARBA00022734"/>
    </source>
</evidence>
<dbReference type="Proteomes" id="UP000326396">
    <property type="component" value="Linkage Group LG1"/>
</dbReference>
<dbReference type="InterPro" id="IPR033734">
    <property type="entry name" value="Jacalin-like_lectin_dom_plant"/>
</dbReference>
<dbReference type="OrthoDB" id="4325201at2759"/>
<feature type="domain" description="Jacalin-type lectin" evidence="3">
    <location>
        <begin position="194"/>
        <end position="344"/>
    </location>
</feature>
<reference evidence="4 5" key="1">
    <citation type="submission" date="2019-05" db="EMBL/GenBank/DDBJ databases">
        <title>Mikania micrantha, genome provides insights into the molecular mechanism of rapid growth.</title>
        <authorList>
            <person name="Liu B."/>
        </authorList>
    </citation>
    <scope>NUCLEOTIDE SEQUENCE [LARGE SCALE GENOMIC DNA]</scope>
    <source>
        <strain evidence="4">NLD-2019</strain>
        <tissue evidence="4">Leaf</tissue>
    </source>
</reference>
<dbReference type="SUPFAM" id="SSF51101">
    <property type="entry name" value="Mannose-binding lectins"/>
    <property type="match status" value="2"/>
</dbReference>
<dbReference type="GO" id="GO:0030246">
    <property type="term" value="F:carbohydrate binding"/>
    <property type="evidence" value="ECO:0007669"/>
    <property type="project" value="UniProtKB-KW"/>
</dbReference>
<dbReference type="SMART" id="SM00915">
    <property type="entry name" value="Jacalin"/>
    <property type="match status" value="2"/>
</dbReference>
<comment type="similarity">
    <text evidence="1">Belongs to the jacalin lectin family.</text>
</comment>
<dbReference type="CDD" id="cd09612">
    <property type="entry name" value="Jacalin"/>
    <property type="match status" value="2"/>
</dbReference>
<organism evidence="4 5">
    <name type="scientific">Mikania micrantha</name>
    <name type="common">bitter vine</name>
    <dbReference type="NCBI Taxonomy" id="192012"/>
    <lineage>
        <taxon>Eukaryota</taxon>
        <taxon>Viridiplantae</taxon>
        <taxon>Streptophyta</taxon>
        <taxon>Embryophyta</taxon>
        <taxon>Tracheophyta</taxon>
        <taxon>Spermatophyta</taxon>
        <taxon>Magnoliopsida</taxon>
        <taxon>eudicotyledons</taxon>
        <taxon>Gunneridae</taxon>
        <taxon>Pentapetalae</taxon>
        <taxon>asterids</taxon>
        <taxon>campanulids</taxon>
        <taxon>Asterales</taxon>
        <taxon>Asteraceae</taxon>
        <taxon>Asteroideae</taxon>
        <taxon>Heliantheae alliance</taxon>
        <taxon>Eupatorieae</taxon>
        <taxon>Mikania</taxon>
    </lineage>
</organism>
<dbReference type="PANTHER" id="PTHR46506">
    <property type="entry name" value="OS05G0143600 PROTEIN"/>
    <property type="match status" value="1"/>
</dbReference>
<evidence type="ECO:0000256" key="1">
    <source>
        <dbReference type="ARBA" id="ARBA00006568"/>
    </source>
</evidence>
<evidence type="ECO:0000313" key="5">
    <source>
        <dbReference type="Proteomes" id="UP000326396"/>
    </source>
</evidence>
<dbReference type="PROSITE" id="PS51752">
    <property type="entry name" value="JACALIN_LECTIN"/>
    <property type="match status" value="2"/>
</dbReference>
<sequence length="346" mass="38151">MMLLKFNLAIFDIEIKPLNLQQPYSDQLKKLTDSKVNSKVAEFIRIGTWGRQSGGPQNNWSFELEPDHRIQKITVDHGDDVIYSLMFTCEHEGVLHTSSKAGGSAGGQTVSEVMLDSDEEIVGIKGSIGTQDGFATISSLSFETNKKRTHGPFGGASTSVFSVPWDNGSLVGFYGSAGHYIDGIGVHVKPHEKIMRVGTWGKSDPRSRRSVWSFQLETNHHLKKITIDHGDLIYSLMFSTQYRRLTNTSNRFGGWNGGDRVSEVTFDQNEEIIAINGTVALSRGDGDGQAVIASISFVTNKKSYGPFGNVRGRPFTLPWDDGSFAGFYGLCGWYIDSIGVYLKSTK</sequence>
<dbReference type="EMBL" id="SZYD01000001">
    <property type="protein sequence ID" value="KAD7477746.1"/>
    <property type="molecule type" value="Genomic_DNA"/>
</dbReference>
<feature type="domain" description="Jacalin-type lectin" evidence="3">
    <location>
        <begin position="43"/>
        <end position="190"/>
    </location>
</feature>
<dbReference type="AlphaFoldDB" id="A0A5N6Q128"/>
<dbReference type="InterPro" id="IPR001229">
    <property type="entry name" value="Jacalin-like_lectin_dom"/>
</dbReference>
<keyword evidence="5" id="KW-1185">Reference proteome</keyword>
<comment type="caution">
    <text evidence="4">The sequence shown here is derived from an EMBL/GenBank/DDBJ whole genome shotgun (WGS) entry which is preliminary data.</text>
</comment>
<name>A0A5N6Q128_9ASTR</name>
<gene>
    <name evidence="4" type="ORF">E3N88_00882</name>
</gene>